<protein>
    <submittedName>
        <fullName evidence="2">Uncharacterized protein</fullName>
    </submittedName>
</protein>
<comment type="caution">
    <text evidence="2">The sequence shown here is derived from an EMBL/GenBank/DDBJ whole genome shotgun (WGS) entry which is preliminary data.</text>
</comment>
<dbReference type="Proteomes" id="UP001362999">
    <property type="component" value="Unassembled WGS sequence"/>
</dbReference>
<organism evidence="2 3">
    <name type="scientific">Favolaschia claudopus</name>
    <dbReference type="NCBI Taxonomy" id="2862362"/>
    <lineage>
        <taxon>Eukaryota</taxon>
        <taxon>Fungi</taxon>
        <taxon>Dikarya</taxon>
        <taxon>Basidiomycota</taxon>
        <taxon>Agaricomycotina</taxon>
        <taxon>Agaricomycetes</taxon>
        <taxon>Agaricomycetidae</taxon>
        <taxon>Agaricales</taxon>
        <taxon>Marasmiineae</taxon>
        <taxon>Mycenaceae</taxon>
        <taxon>Favolaschia</taxon>
    </lineage>
</organism>
<dbReference type="EMBL" id="JAWWNJ010000183">
    <property type="protein sequence ID" value="KAK6974485.1"/>
    <property type="molecule type" value="Genomic_DNA"/>
</dbReference>
<name>A0AAV9Z8V3_9AGAR</name>
<proteinExistence type="predicted"/>
<sequence>MSAWENGKSIDAGDARGGRSISAGAGAAEGEEIFAYARALAFLIYGGQAWTDAAAKGEVGKDHRHRKTGLPLLTKDSSMGVEDNGKNTHCSNLPSSAFPLRRAPSPSFVRQVTRTSAAAAYSACWRNVDR</sequence>
<accession>A0AAV9Z8V3</accession>
<evidence type="ECO:0000313" key="3">
    <source>
        <dbReference type="Proteomes" id="UP001362999"/>
    </source>
</evidence>
<feature type="region of interest" description="Disordered" evidence="1">
    <location>
        <begin position="57"/>
        <end position="98"/>
    </location>
</feature>
<gene>
    <name evidence="2" type="ORF">R3P38DRAFT_3239334</name>
</gene>
<keyword evidence="3" id="KW-1185">Reference proteome</keyword>
<reference evidence="2 3" key="1">
    <citation type="journal article" date="2024" name="J Genomics">
        <title>Draft genome sequencing and assembly of Favolaschia claudopus CIRM-BRFM 2984 isolated from oak limbs.</title>
        <authorList>
            <person name="Navarro D."/>
            <person name="Drula E."/>
            <person name="Chaduli D."/>
            <person name="Cazenave R."/>
            <person name="Ahrendt S."/>
            <person name="Wang J."/>
            <person name="Lipzen A."/>
            <person name="Daum C."/>
            <person name="Barry K."/>
            <person name="Grigoriev I.V."/>
            <person name="Favel A."/>
            <person name="Rosso M.N."/>
            <person name="Martin F."/>
        </authorList>
    </citation>
    <scope>NUCLEOTIDE SEQUENCE [LARGE SCALE GENOMIC DNA]</scope>
    <source>
        <strain evidence="2 3">CIRM-BRFM 2984</strain>
    </source>
</reference>
<evidence type="ECO:0000256" key="1">
    <source>
        <dbReference type="SAM" id="MobiDB-lite"/>
    </source>
</evidence>
<evidence type="ECO:0000313" key="2">
    <source>
        <dbReference type="EMBL" id="KAK6974485.1"/>
    </source>
</evidence>
<dbReference type="AlphaFoldDB" id="A0AAV9Z8V3"/>